<dbReference type="EMBL" id="JAPUUL010000082">
    <property type="protein sequence ID" value="KAJ8132799.1"/>
    <property type="molecule type" value="Genomic_DNA"/>
</dbReference>
<organism evidence="1 2">
    <name type="scientific">Lasiodiplodia mahajangana</name>
    <dbReference type="NCBI Taxonomy" id="1108764"/>
    <lineage>
        <taxon>Eukaryota</taxon>
        <taxon>Fungi</taxon>
        <taxon>Dikarya</taxon>
        <taxon>Ascomycota</taxon>
        <taxon>Pezizomycotina</taxon>
        <taxon>Dothideomycetes</taxon>
        <taxon>Dothideomycetes incertae sedis</taxon>
        <taxon>Botryosphaeriales</taxon>
        <taxon>Botryosphaeriaceae</taxon>
        <taxon>Lasiodiplodia</taxon>
    </lineage>
</organism>
<reference evidence="1" key="1">
    <citation type="submission" date="2022-12" db="EMBL/GenBank/DDBJ databases">
        <title>Genome Sequence of Lasiodiplodia mahajangana.</title>
        <authorList>
            <person name="Buettner E."/>
        </authorList>
    </citation>
    <scope>NUCLEOTIDE SEQUENCE</scope>
    <source>
        <strain evidence="1">VT137</strain>
    </source>
</reference>
<proteinExistence type="predicted"/>
<name>A0ACC2JZ95_9PEZI</name>
<dbReference type="Proteomes" id="UP001153332">
    <property type="component" value="Unassembled WGS sequence"/>
</dbReference>
<evidence type="ECO:0000313" key="1">
    <source>
        <dbReference type="EMBL" id="KAJ8132799.1"/>
    </source>
</evidence>
<comment type="caution">
    <text evidence="1">The sequence shown here is derived from an EMBL/GenBank/DDBJ whole genome shotgun (WGS) entry which is preliminary data.</text>
</comment>
<gene>
    <name evidence="1" type="ORF">O1611_g825</name>
</gene>
<keyword evidence="2" id="KW-1185">Reference proteome</keyword>
<sequence length="551" mass="61634">MAEISGLIFGAASALSTLRGALDTALLIDDYYDDDKSNCSYLALRYHIQKVYLELWRQVYHVDDPSKCPLADEPEGIQQLVVPVLAQITRLLNELQKLVEKHGIESPRLPLVDPDNAPQTTGALIKALSEVTVKPKSKFLWTIKGKAEFEEKVSKINALFTVLKSLTVDTPELRSIDGALPSMSLKPITNTKMLQTLSKPEAEDNTTLAMSARAKLFQADSVHPLGAPVTMIKGEELELRKTSSNLGILKSSGRKATSVWIEWNTIGGGDTSSEYISRVKALGYLLEKASDPALHLPICYGIFDDLEYHINFKARRVGYVFGAPHTRSPSLNPSAEPLLPMYETNLCDHPPRKLSQLIGDKRFPIPLLGDRFALAFTLATSFSNFHSAGWLHKGFHTGNIIFLEHASSQEKAIRVTDPFIAGFQYARPTCVHSLSRGPLEDNELEYYYHPAAEKGFSRCIDLYSLGVVLCEIGRWALVGSTVRRKMADRTEWHSYLRSKVLSEMGWRMGKRYQSAVRTLLDCQLPDDEGSSDFFEREYFEKVIQPLSECSV</sequence>
<accession>A0ACC2JZ95</accession>
<evidence type="ECO:0000313" key="2">
    <source>
        <dbReference type="Proteomes" id="UP001153332"/>
    </source>
</evidence>
<protein>
    <submittedName>
        <fullName evidence="1">Uncharacterized protein</fullName>
    </submittedName>
</protein>